<feature type="transmembrane region" description="Helical" evidence="1">
    <location>
        <begin position="56"/>
        <end position="72"/>
    </location>
</feature>
<proteinExistence type="predicted"/>
<keyword evidence="1" id="KW-0812">Transmembrane</keyword>
<evidence type="ECO:0000313" key="3">
    <source>
        <dbReference type="Proteomes" id="UP000466514"/>
    </source>
</evidence>
<evidence type="ECO:0000256" key="1">
    <source>
        <dbReference type="SAM" id="Phobius"/>
    </source>
</evidence>
<evidence type="ECO:0000313" key="2">
    <source>
        <dbReference type="EMBL" id="BBX72008.1"/>
    </source>
</evidence>
<dbReference type="EMBL" id="AP022574">
    <property type="protein sequence ID" value="BBX72008.1"/>
    <property type="molecule type" value="Genomic_DNA"/>
</dbReference>
<reference evidence="2 3" key="1">
    <citation type="journal article" date="2019" name="Emerg. Microbes Infect.">
        <title>Comprehensive subspecies identification of 175 nontuberculous mycobacteria species based on 7547 genomic profiles.</title>
        <authorList>
            <person name="Matsumoto Y."/>
            <person name="Kinjo T."/>
            <person name="Motooka D."/>
            <person name="Nabeya D."/>
            <person name="Jung N."/>
            <person name="Uechi K."/>
            <person name="Horii T."/>
            <person name="Iida T."/>
            <person name="Fujita J."/>
            <person name="Nakamura S."/>
        </authorList>
    </citation>
    <scope>NUCLEOTIDE SEQUENCE [LARGE SCALE GENOMIC DNA]</scope>
    <source>
        <strain evidence="2 3">JCM 13323</strain>
    </source>
</reference>
<dbReference type="RefSeq" id="WP_163719596.1">
    <property type="nucleotide sequence ID" value="NZ_AP022574.1"/>
</dbReference>
<dbReference type="AlphaFoldDB" id="A0A7I7MIK2"/>
<organism evidence="2 3">
    <name type="scientific">Mycolicibacterium psychrotolerans</name>
    <dbReference type="NCBI Taxonomy" id="216929"/>
    <lineage>
        <taxon>Bacteria</taxon>
        <taxon>Bacillati</taxon>
        <taxon>Actinomycetota</taxon>
        <taxon>Actinomycetes</taxon>
        <taxon>Mycobacteriales</taxon>
        <taxon>Mycobacteriaceae</taxon>
        <taxon>Mycolicibacterium</taxon>
    </lineage>
</organism>
<name>A0A7I7MIK2_9MYCO</name>
<protein>
    <submittedName>
        <fullName evidence="2">Uncharacterized protein</fullName>
    </submittedName>
</protein>
<dbReference type="Proteomes" id="UP000466514">
    <property type="component" value="Chromosome"/>
</dbReference>
<keyword evidence="1" id="KW-0472">Membrane</keyword>
<keyword evidence="1" id="KW-1133">Transmembrane helix</keyword>
<keyword evidence="3" id="KW-1185">Reference proteome</keyword>
<gene>
    <name evidence="2" type="ORF">MPSYJ_54690</name>
</gene>
<accession>A0A7I7MIK2</accession>
<sequence>MVGFGEGAMVPQQVEPSHAVRASHEINWVAAFLMTTVLIAAVAGVVLALSSGMPTVAILIALVTGAVFAGQAC</sequence>
<dbReference type="KEGG" id="mpsc:MPSYJ_54690"/>
<feature type="transmembrane region" description="Helical" evidence="1">
    <location>
        <begin position="26"/>
        <end position="49"/>
    </location>
</feature>